<feature type="transmembrane region" description="Helical" evidence="1">
    <location>
        <begin position="129"/>
        <end position="147"/>
    </location>
</feature>
<dbReference type="InterPro" id="IPR003675">
    <property type="entry name" value="Rce1/LyrA-like_dom"/>
</dbReference>
<feature type="transmembrane region" description="Helical" evidence="1">
    <location>
        <begin position="39"/>
        <end position="57"/>
    </location>
</feature>
<reference evidence="4" key="1">
    <citation type="submission" date="2012-02" db="EMBL/GenBank/DDBJ databases">
        <title>Complete sequence of chromosome of Methanomethylovorans hollandica DSM 15978.</title>
        <authorList>
            <person name="Lucas S."/>
            <person name="Copeland A."/>
            <person name="Lapidus A."/>
            <person name="Glavina del Rio T."/>
            <person name="Dalin E."/>
            <person name="Tice H."/>
            <person name="Bruce D."/>
            <person name="Goodwin L."/>
            <person name="Pitluck S."/>
            <person name="Peters L."/>
            <person name="Mikhailova N."/>
            <person name="Held B."/>
            <person name="Kyrpides N."/>
            <person name="Mavromatis K."/>
            <person name="Ivanova N."/>
            <person name="Brettin T."/>
            <person name="Detter J.C."/>
            <person name="Han C."/>
            <person name="Larimer F."/>
            <person name="Land M."/>
            <person name="Hauser L."/>
            <person name="Markowitz V."/>
            <person name="Cheng J.-F."/>
            <person name="Hugenholtz P."/>
            <person name="Woyke T."/>
            <person name="Wu D."/>
            <person name="Spring S."/>
            <person name="Schroeder M."/>
            <person name="Brambilla E."/>
            <person name="Klenk H.-P."/>
            <person name="Eisen J.A."/>
        </authorList>
    </citation>
    <scope>NUCLEOTIDE SEQUENCE [LARGE SCALE GENOMIC DNA]</scope>
    <source>
        <strain evidence="4">DSM 15978 / NBRC 107637 / DMS1</strain>
    </source>
</reference>
<dbReference type="Pfam" id="PF02517">
    <property type="entry name" value="Rce1-like"/>
    <property type="match status" value="1"/>
</dbReference>
<dbReference type="GO" id="GO:0080120">
    <property type="term" value="P:CAAX-box protein maturation"/>
    <property type="evidence" value="ECO:0007669"/>
    <property type="project" value="UniProtKB-ARBA"/>
</dbReference>
<dbReference type="GO" id="GO:0006508">
    <property type="term" value="P:proteolysis"/>
    <property type="evidence" value="ECO:0007669"/>
    <property type="project" value="UniProtKB-KW"/>
</dbReference>
<keyword evidence="3" id="KW-0378">Hydrolase</keyword>
<dbReference type="AlphaFoldDB" id="L0L0B4"/>
<feature type="transmembrane region" description="Helical" evidence="1">
    <location>
        <begin position="92"/>
        <end position="109"/>
    </location>
</feature>
<organism evidence="3 4">
    <name type="scientific">Methanomethylovorans hollandica (strain DSM 15978 / NBRC 107637 / DMS1)</name>
    <dbReference type="NCBI Taxonomy" id="867904"/>
    <lineage>
        <taxon>Archaea</taxon>
        <taxon>Methanobacteriati</taxon>
        <taxon>Methanobacteriota</taxon>
        <taxon>Stenosarchaea group</taxon>
        <taxon>Methanomicrobia</taxon>
        <taxon>Methanosarcinales</taxon>
        <taxon>Methanosarcinaceae</taxon>
        <taxon>Methanomethylovorans</taxon>
    </lineage>
</organism>
<evidence type="ECO:0000313" key="3">
    <source>
        <dbReference type="EMBL" id="AGB49704.1"/>
    </source>
</evidence>
<dbReference type="KEGG" id="mhz:Metho_1500"/>
<feature type="transmembrane region" description="Helical" evidence="1">
    <location>
        <begin position="243"/>
        <end position="262"/>
    </location>
</feature>
<dbReference type="GO" id="GO:0004175">
    <property type="term" value="F:endopeptidase activity"/>
    <property type="evidence" value="ECO:0007669"/>
    <property type="project" value="UniProtKB-ARBA"/>
</dbReference>
<keyword evidence="4" id="KW-1185">Reference proteome</keyword>
<dbReference type="OrthoDB" id="275779at2157"/>
<accession>L0L0B4</accession>
<name>L0L0B4_METHD</name>
<evidence type="ECO:0000256" key="1">
    <source>
        <dbReference type="SAM" id="Phobius"/>
    </source>
</evidence>
<dbReference type="EMBL" id="CP003362">
    <property type="protein sequence ID" value="AGB49704.1"/>
    <property type="molecule type" value="Genomic_DNA"/>
</dbReference>
<dbReference type="PANTHER" id="PTHR43592">
    <property type="entry name" value="CAAX AMINO TERMINAL PROTEASE"/>
    <property type="match status" value="1"/>
</dbReference>
<evidence type="ECO:0000259" key="2">
    <source>
        <dbReference type="Pfam" id="PF02517"/>
    </source>
</evidence>
<feature type="transmembrane region" description="Helical" evidence="1">
    <location>
        <begin position="167"/>
        <end position="185"/>
    </location>
</feature>
<dbReference type="STRING" id="867904.Metho_1500"/>
<dbReference type="Proteomes" id="UP000010866">
    <property type="component" value="Chromosome"/>
</dbReference>
<dbReference type="RefSeq" id="WP_015324869.1">
    <property type="nucleotide sequence ID" value="NC_019977.1"/>
</dbReference>
<sequence length="266" mass="30114">MKLKKVGLNDQHATLFIIGIFLAIVIAEYIFTYLDAGEGIILCLGLTILIYVIISVIDMKQGFINSAESLAIIPLYVLFTSSLPWFFINQQFLLPAVYSLILALCFWHMHEKNLEFHAVGLKSNKLLKYAMIGVLIGIFTGPIEYWVLKPAPSFPTFELKYLFRDLVYMTLFVGLGEELLFRGLIQNDLIKIFGTKTGIFGQAFLFGIMHMTWRSPLELVFTFFAGLLFGILYHRTGSLTAPIVFHGVNNTMLVSIIPYYFAGLLI</sequence>
<keyword evidence="1" id="KW-1133">Transmembrane helix</keyword>
<dbReference type="PANTHER" id="PTHR43592:SF15">
    <property type="entry name" value="CAAX AMINO TERMINAL PROTEASE FAMILY PROTEIN"/>
    <property type="match status" value="1"/>
</dbReference>
<feature type="transmembrane region" description="Helical" evidence="1">
    <location>
        <begin position="69"/>
        <end position="86"/>
    </location>
</feature>
<gene>
    <name evidence="3" type="ordered locus">Metho_1500</name>
</gene>
<proteinExistence type="predicted"/>
<keyword evidence="1" id="KW-0472">Membrane</keyword>
<feature type="transmembrane region" description="Helical" evidence="1">
    <location>
        <begin position="219"/>
        <end position="236"/>
    </location>
</feature>
<evidence type="ECO:0000313" key="4">
    <source>
        <dbReference type="Proteomes" id="UP000010866"/>
    </source>
</evidence>
<keyword evidence="1" id="KW-0812">Transmembrane</keyword>
<feature type="domain" description="CAAX prenyl protease 2/Lysostaphin resistance protein A-like" evidence="2">
    <location>
        <begin position="165"/>
        <end position="252"/>
    </location>
</feature>
<keyword evidence="3" id="KW-0645">Protease</keyword>
<feature type="transmembrane region" description="Helical" evidence="1">
    <location>
        <begin position="12"/>
        <end position="33"/>
    </location>
</feature>
<dbReference type="HOGENOM" id="CLU_1044316_0_0_2"/>
<dbReference type="GeneID" id="14407309"/>
<protein>
    <submittedName>
        <fullName evidence="3">CAAX amino terminal protease family</fullName>
    </submittedName>
</protein>